<evidence type="ECO:0000256" key="1">
    <source>
        <dbReference type="SAM" id="MobiDB-lite"/>
    </source>
</evidence>
<keyword evidence="3" id="KW-1185">Reference proteome</keyword>
<sequence>MLGQVHVNGQISEARWRTWKVQCGNCKREPSTFLSCSTCPVQTSLHPTVFPLLPESSSIYDEWQPPGRDPGQPRAFLVPEGTVTLSMVERAPPELRPRIDSRRRRSGWRRASQDSCNGARAALSACRHAVLPPLSRSSRCDEWSRCQPWPLRSASVYLFLEAVSERSQRQSKYPRAQPHLCGAAAAAAAAAAVTFNYCFNLHPSRRVERGAGACKRMQGDGKVNEEEASALNFPLLLDCAGSRHLHP</sequence>
<dbReference type="AlphaFoldDB" id="A0A9P4QT78"/>
<feature type="region of interest" description="Disordered" evidence="1">
    <location>
        <begin position="91"/>
        <end position="111"/>
    </location>
</feature>
<dbReference type="EMBL" id="ML996184">
    <property type="protein sequence ID" value="KAF2732020.1"/>
    <property type="molecule type" value="Genomic_DNA"/>
</dbReference>
<evidence type="ECO:0000313" key="3">
    <source>
        <dbReference type="Proteomes" id="UP000799444"/>
    </source>
</evidence>
<feature type="compositionally biased region" description="Basic and acidic residues" evidence="1">
    <location>
        <begin position="91"/>
        <end position="100"/>
    </location>
</feature>
<accession>A0A9P4QT78</accession>
<protein>
    <submittedName>
        <fullName evidence="2">Uncharacterized protein</fullName>
    </submittedName>
</protein>
<reference evidence="2" key="1">
    <citation type="journal article" date="2020" name="Stud. Mycol.">
        <title>101 Dothideomycetes genomes: a test case for predicting lifestyles and emergence of pathogens.</title>
        <authorList>
            <person name="Haridas S."/>
            <person name="Albert R."/>
            <person name="Binder M."/>
            <person name="Bloem J."/>
            <person name="Labutti K."/>
            <person name="Salamov A."/>
            <person name="Andreopoulos B."/>
            <person name="Baker S."/>
            <person name="Barry K."/>
            <person name="Bills G."/>
            <person name="Bluhm B."/>
            <person name="Cannon C."/>
            <person name="Castanera R."/>
            <person name="Culley D."/>
            <person name="Daum C."/>
            <person name="Ezra D."/>
            <person name="Gonzalez J."/>
            <person name="Henrissat B."/>
            <person name="Kuo A."/>
            <person name="Liang C."/>
            <person name="Lipzen A."/>
            <person name="Lutzoni F."/>
            <person name="Magnuson J."/>
            <person name="Mondo S."/>
            <person name="Nolan M."/>
            <person name="Ohm R."/>
            <person name="Pangilinan J."/>
            <person name="Park H.-J."/>
            <person name="Ramirez L."/>
            <person name="Alfaro M."/>
            <person name="Sun H."/>
            <person name="Tritt A."/>
            <person name="Yoshinaga Y."/>
            <person name="Zwiers L.-H."/>
            <person name="Turgeon B."/>
            <person name="Goodwin S."/>
            <person name="Spatafora J."/>
            <person name="Crous P."/>
            <person name="Grigoriev I."/>
        </authorList>
    </citation>
    <scope>NUCLEOTIDE SEQUENCE</scope>
    <source>
        <strain evidence="2">CBS 125425</strain>
    </source>
</reference>
<comment type="caution">
    <text evidence="2">The sequence shown here is derived from an EMBL/GenBank/DDBJ whole genome shotgun (WGS) entry which is preliminary data.</text>
</comment>
<name>A0A9P4QT78_9PLEO</name>
<evidence type="ECO:0000313" key="2">
    <source>
        <dbReference type="EMBL" id="KAF2732020.1"/>
    </source>
</evidence>
<dbReference type="Proteomes" id="UP000799444">
    <property type="component" value="Unassembled WGS sequence"/>
</dbReference>
<gene>
    <name evidence="2" type="ORF">EJ04DRAFT_344716</name>
</gene>
<proteinExistence type="predicted"/>
<organism evidence="2 3">
    <name type="scientific">Polyplosphaeria fusca</name>
    <dbReference type="NCBI Taxonomy" id="682080"/>
    <lineage>
        <taxon>Eukaryota</taxon>
        <taxon>Fungi</taxon>
        <taxon>Dikarya</taxon>
        <taxon>Ascomycota</taxon>
        <taxon>Pezizomycotina</taxon>
        <taxon>Dothideomycetes</taxon>
        <taxon>Pleosporomycetidae</taxon>
        <taxon>Pleosporales</taxon>
        <taxon>Tetraplosphaeriaceae</taxon>
        <taxon>Polyplosphaeria</taxon>
    </lineage>
</organism>